<evidence type="ECO:0000256" key="1">
    <source>
        <dbReference type="ARBA" id="ARBA00022679"/>
    </source>
</evidence>
<sequence length="187" mass="21589">MEKQPILETNRLILRPFNLSDAKRVQELAGDSRIAETTLHIPHPYEDGLAALWISTHKDNYENGKSINYAIVIKGTEELIGEISLVLKLIHRKAEVGYWIGVPYWGKGYCTEACKKIIEFGFERYNLNRIYALAMVTNIGSWRVMEKVGMKYEGTRRQDIIKNGVPVDLKSYSILREEYYNSLSKEE</sequence>
<evidence type="ECO:0000256" key="2">
    <source>
        <dbReference type="ARBA" id="ARBA00023315"/>
    </source>
</evidence>
<comment type="similarity">
    <text evidence="3">Belongs to the acetyltransferase family. RimJ subfamily.</text>
</comment>
<reference evidence="5 6" key="1">
    <citation type="submission" date="2016-10" db="EMBL/GenBank/DDBJ databases">
        <authorList>
            <person name="de Groot N.N."/>
        </authorList>
    </citation>
    <scope>NUCLEOTIDE SEQUENCE [LARGE SCALE GENOMIC DNA]</scope>
    <source>
        <strain evidence="5 6">DSM 23310</strain>
    </source>
</reference>
<evidence type="ECO:0000256" key="3">
    <source>
        <dbReference type="ARBA" id="ARBA00038502"/>
    </source>
</evidence>
<dbReference type="RefSeq" id="WP_093753923.1">
    <property type="nucleotide sequence ID" value="NZ_BSYN01000006.1"/>
</dbReference>
<proteinExistence type="inferred from homology"/>
<name>A0A1H3BY00_9FIRM</name>
<accession>A0A1H3BY00</accession>
<dbReference type="AlphaFoldDB" id="A0A1H3BY00"/>
<evidence type="ECO:0000259" key="4">
    <source>
        <dbReference type="PROSITE" id="PS51186"/>
    </source>
</evidence>
<dbReference type="PANTHER" id="PTHR43792:SF8">
    <property type="entry name" value="[RIBOSOMAL PROTEIN US5]-ALANINE N-ACETYLTRANSFERASE"/>
    <property type="match status" value="1"/>
</dbReference>
<dbReference type="OrthoDB" id="9785602at2"/>
<dbReference type="EMBL" id="FNNG01000011">
    <property type="protein sequence ID" value="SDX46651.1"/>
    <property type="molecule type" value="Genomic_DNA"/>
</dbReference>
<dbReference type="InterPro" id="IPR016181">
    <property type="entry name" value="Acyl_CoA_acyltransferase"/>
</dbReference>
<keyword evidence="6" id="KW-1185">Reference proteome</keyword>
<dbReference type="InterPro" id="IPR051531">
    <property type="entry name" value="N-acetyltransferase"/>
</dbReference>
<gene>
    <name evidence="5" type="ORF">SAMN05660923_02353</name>
</gene>
<dbReference type="Gene3D" id="3.40.630.30">
    <property type="match status" value="1"/>
</dbReference>
<evidence type="ECO:0000313" key="5">
    <source>
        <dbReference type="EMBL" id="SDX46651.1"/>
    </source>
</evidence>
<protein>
    <submittedName>
        <fullName evidence="5">Protein N-acetyltransferase, RimJ/RimL family</fullName>
    </submittedName>
</protein>
<dbReference type="Proteomes" id="UP000198828">
    <property type="component" value="Unassembled WGS sequence"/>
</dbReference>
<dbReference type="PANTHER" id="PTHR43792">
    <property type="entry name" value="GNAT FAMILY, PUTATIVE (AFU_ORTHOLOGUE AFUA_3G00765)-RELATED-RELATED"/>
    <property type="match status" value="1"/>
</dbReference>
<dbReference type="PROSITE" id="PS51186">
    <property type="entry name" value="GNAT"/>
    <property type="match status" value="1"/>
</dbReference>
<feature type="domain" description="N-acetyltransferase" evidence="4">
    <location>
        <begin position="12"/>
        <end position="172"/>
    </location>
</feature>
<dbReference type="InterPro" id="IPR000182">
    <property type="entry name" value="GNAT_dom"/>
</dbReference>
<dbReference type="SUPFAM" id="SSF55729">
    <property type="entry name" value="Acyl-CoA N-acyltransferases (Nat)"/>
    <property type="match status" value="1"/>
</dbReference>
<organism evidence="5 6">
    <name type="scientific">Tepidimicrobium xylanilyticum</name>
    <dbReference type="NCBI Taxonomy" id="1123352"/>
    <lineage>
        <taxon>Bacteria</taxon>
        <taxon>Bacillati</taxon>
        <taxon>Bacillota</taxon>
        <taxon>Tissierellia</taxon>
        <taxon>Tissierellales</taxon>
        <taxon>Tepidimicrobiaceae</taxon>
        <taxon>Tepidimicrobium</taxon>
    </lineage>
</organism>
<keyword evidence="1 5" id="KW-0808">Transferase</keyword>
<evidence type="ECO:0000313" key="6">
    <source>
        <dbReference type="Proteomes" id="UP000198828"/>
    </source>
</evidence>
<dbReference type="GO" id="GO:0016747">
    <property type="term" value="F:acyltransferase activity, transferring groups other than amino-acyl groups"/>
    <property type="evidence" value="ECO:0007669"/>
    <property type="project" value="InterPro"/>
</dbReference>
<dbReference type="Pfam" id="PF13302">
    <property type="entry name" value="Acetyltransf_3"/>
    <property type="match status" value="1"/>
</dbReference>
<keyword evidence="2" id="KW-0012">Acyltransferase</keyword>